<reference evidence="2" key="1">
    <citation type="submission" date="2021-01" db="EMBL/GenBank/DDBJ databases">
        <authorList>
            <person name="Corre E."/>
            <person name="Pelletier E."/>
            <person name="Niang G."/>
            <person name="Scheremetjew M."/>
            <person name="Finn R."/>
            <person name="Kale V."/>
            <person name="Holt S."/>
            <person name="Cochrane G."/>
            <person name="Meng A."/>
            <person name="Brown T."/>
            <person name="Cohen L."/>
        </authorList>
    </citation>
    <scope>NUCLEOTIDE SEQUENCE</scope>
    <source>
        <strain evidence="2">CCMP645</strain>
    </source>
</reference>
<dbReference type="AlphaFoldDB" id="A0A7S4C2Z1"/>
<feature type="compositionally biased region" description="Basic and acidic residues" evidence="1">
    <location>
        <begin position="187"/>
        <end position="200"/>
    </location>
</feature>
<name>A0A7S4C2Z1_CHRCT</name>
<feature type="region of interest" description="Disordered" evidence="1">
    <location>
        <begin position="187"/>
        <end position="301"/>
    </location>
</feature>
<evidence type="ECO:0000313" key="2">
    <source>
        <dbReference type="EMBL" id="CAE0785302.1"/>
    </source>
</evidence>
<feature type="compositionally biased region" description="Basic and acidic residues" evidence="1">
    <location>
        <begin position="289"/>
        <end position="301"/>
    </location>
</feature>
<sequence length="474" mass="51682">MRRVQASALRHANAGKPRGYSAGRGRGINLSKLLGSDPSSNPSTEQDKGAAAPASAGRGRGGAGRGRGSMGAGTPHPRAGFEAMRQDLPPPDSPASGRFADAEDDDRMPPSRGRGMGFRSLGASADFPLRGHGKPLDPSQPRGRLPFERAGSMAKAAGRGEKLRGTFDRLSVTVGDDPLSEELLARYNDEGETLRFEKKSASPRSARGRFSGRGTPGTEVPELSDDQAVFTKRGTNDAAMSAGKYPRRTRSRHGPSQEEDGSNASRNMKRRQAEDGLEVDDFPDVQTVRNRDDDKEGPKTEQEMISNLYGLVMMNATRLPVLLKKPTGIAKFIAEEKGEDPRAREIPAGFAGIRPGFFEPPDSRARPGFYKPAVVDTRLAVHEEHAAVFAPHPKLYDNLEDWYAKLGVDETSPVRDNVRLRRALVELCEEKYEPERKKLLAKKLAAEYNKGLKWDPEYAARWPKSRKADAGASA</sequence>
<evidence type="ECO:0000256" key="1">
    <source>
        <dbReference type="SAM" id="MobiDB-lite"/>
    </source>
</evidence>
<feature type="region of interest" description="Disordered" evidence="1">
    <location>
        <begin position="1"/>
        <end position="146"/>
    </location>
</feature>
<proteinExistence type="predicted"/>
<gene>
    <name evidence="2" type="ORF">PCAR00345_LOCUS38010</name>
</gene>
<feature type="compositionally biased region" description="Gly residues" evidence="1">
    <location>
        <begin position="58"/>
        <end position="71"/>
    </location>
</feature>
<dbReference type="EMBL" id="HBIZ01061196">
    <property type="protein sequence ID" value="CAE0785302.1"/>
    <property type="molecule type" value="Transcribed_RNA"/>
</dbReference>
<accession>A0A7S4C2Z1</accession>
<protein>
    <submittedName>
        <fullName evidence="2">Uncharacterized protein</fullName>
    </submittedName>
</protein>
<organism evidence="2">
    <name type="scientific">Chrysotila carterae</name>
    <name type="common">Marine alga</name>
    <name type="synonym">Syracosphaera carterae</name>
    <dbReference type="NCBI Taxonomy" id="13221"/>
    <lineage>
        <taxon>Eukaryota</taxon>
        <taxon>Haptista</taxon>
        <taxon>Haptophyta</taxon>
        <taxon>Prymnesiophyceae</taxon>
        <taxon>Isochrysidales</taxon>
        <taxon>Isochrysidaceae</taxon>
        <taxon>Chrysotila</taxon>
    </lineage>
</organism>